<accession>A0AAE1A720</accession>
<organism evidence="7 8">
    <name type="scientific">Elysia crispata</name>
    <name type="common">lettuce slug</name>
    <dbReference type="NCBI Taxonomy" id="231223"/>
    <lineage>
        <taxon>Eukaryota</taxon>
        <taxon>Metazoa</taxon>
        <taxon>Spiralia</taxon>
        <taxon>Lophotrochozoa</taxon>
        <taxon>Mollusca</taxon>
        <taxon>Gastropoda</taxon>
        <taxon>Heterobranchia</taxon>
        <taxon>Euthyneura</taxon>
        <taxon>Panpulmonata</taxon>
        <taxon>Sacoglossa</taxon>
        <taxon>Placobranchoidea</taxon>
        <taxon>Plakobranchidae</taxon>
        <taxon>Elysia</taxon>
    </lineage>
</organism>
<evidence type="ECO:0000313" key="8">
    <source>
        <dbReference type="Proteomes" id="UP001283361"/>
    </source>
</evidence>
<gene>
    <name evidence="7" type="ORF">RRG08_008326</name>
</gene>
<evidence type="ECO:0000256" key="4">
    <source>
        <dbReference type="ARBA" id="ARBA00022989"/>
    </source>
</evidence>
<dbReference type="SUPFAM" id="SSF103473">
    <property type="entry name" value="MFS general substrate transporter"/>
    <property type="match status" value="1"/>
</dbReference>
<evidence type="ECO:0000256" key="6">
    <source>
        <dbReference type="SAM" id="Phobius"/>
    </source>
</evidence>
<evidence type="ECO:0000313" key="7">
    <source>
        <dbReference type="EMBL" id="KAK3782469.1"/>
    </source>
</evidence>
<dbReference type="InterPro" id="IPR036259">
    <property type="entry name" value="MFS_trans_sf"/>
</dbReference>
<keyword evidence="3 6" id="KW-0812">Transmembrane</keyword>
<dbReference type="PANTHER" id="PTHR43385:SF1">
    <property type="entry name" value="RIBOFLAVIN TRANSPORTER RIBJ"/>
    <property type="match status" value="1"/>
</dbReference>
<name>A0AAE1A720_9GAST</name>
<dbReference type="EMBL" id="JAWDGP010002503">
    <property type="protein sequence ID" value="KAK3782469.1"/>
    <property type="molecule type" value="Genomic_DNA"/>
</dbReference>
<dbReference type="PANTHER" id="PTHR43385">
    <property type="entry name" value="RIBOFLAVIN TRANSPORTER RIBJ"/>
    <property type="match status" value="1"/>
</dbReference>
<keyword evidence="8" id="KW-1185">Reference proteome</keyword>
<keyword evidence="4 6" id="KW-1133">Transmembrane helix</keyword>
<dbReference type="Gene3D" id="1.20.1250.20">
    <property type="entry name" value="MFS general substrate transporter like domains"/>
    <property type="match status" value="1"/>
</dbReference>
<keyword evidence="2" id="KW-0813">Transport</keyword>
<evidence type="ECO:0000256" key="3">
    <source>
        <dbReference type="ARBA" id="ARBA00022692"/>
    </source>
</evidence>
<comment type="caution">
    <text evidence="7">The sequence shown here is derived from an EMBL/GenBank/DDBJ whole genome shotgun (WGS) entry which is preliminary data.</text>
</comment>
<feature type="transmembrane region" description="Helical" evidence="6">
    <location>
        <begin position="214"/>
        <end position="236"/>
    </location>
</feature>
<feature type="transmembrane region" description="Helical" evidence="6">
    <location>
        <begin position="183"/>
        <end position="202"/>
    </location>
</feature>
<reference evidence="7" key="1">
    <citation type="journal article" date="2023" name="G3 (Bethesda)">
        <title>A reference genome for the long-term kleptoplast-retaining sea slug Elysia crispata morphotype clarki.</title>
        <authorList>
            <person name="Eastman K.E."/>
            <person name="Pendleton A.L."/>
            <person name="Shaikh M.A."/>
            <person name="Suttiyut T."/>
            <person name="Ogas R."/>
            <person name="Tomko P."/>
            <person name="Gavelis G."/>
            <person name="Widhalm J.R."/>
            <person name="Wisecaver J.H."/>
        </authorList>
    </citation>
    <scope>NUCLEOTIDE SEQUENCE</scope>
    <source>
        <strain evidence="7">ECLA1</strain>
    </source>
</reference>
<evidence type="ECO:0000256" key="5">
    <source>
        <dbReference type="ARBA" id="ARBA00023136"/>
    </source>
</evidence>
<dbReference type="InterPro" id="IPR052983">
    <property type="entry name" value="MFS_Riboflavin_Transporter"/>
</dbReference>
<dbReference type="GO" id="GO:0016020">
    <property type="term" value="C:membrane"/>
    <property type="evidence" value="ECO:0007669"/>
    <property type="project" value="UniProtKB-SubCell"/>
</dbReference>
<sequence length="363" mass="40157">MATAAGVIMNAGFAYINAWTPEKAKVYMITVVSSGPLLNVIQNQIITKFVNPLNLIPDIYRSPWVFFSQPEILHRVPKVIAVIAAVDLGPQLISLLLVSIPPAMEKNHAIDSGTNHDDSLSTIDNKTALAKPENESLVTRATEKVSLDISQHCVCRYRQEDSGTKQIQYTLQEAIKTIKFWTLWLYGASTGLCTLVITSYYKQFGLVYIRNDKHLTFLGSFMPLLSGACGMVLGVLKKKNLINVNGSLVLSLSVNSLASAFLFFAAKISEAVYMILVLLTTFAHSFIYFVLANGTVQEFGNVHFATIYSVVYSGRPILSLLSAIYLTPLLDAVGWFWVFISSAFFSFIALTFMVVSHFISPRI</sequence>
<dbReference type="AlphaFoldDB" id="A0AAE1A720"/>
<protein>
    <submittedName>
        <fullName evidence="7">Uncharacterized protein</fullName>
    </submittedName>
</protein>
<proteinExistence type="predicted"/>
<keyword evidence="5 6" id="KW-0472">Membrane</keyword>
<feature type="transmembrane region" description="Helical" evidence="6">
    <location>
        <begin position="272"/>
        <end position="292"/>
    </location>
</feature>
<evidence type="ECO:0000256" key="2">
    <source>
        <dbReference type="ARBA" id="ARBA00022448"/>
    </source>
</evidence>
<dbReference type="Proteomes" id="UP001283361">
    <property type="component" value="Unassembled WGS sequence"/>
</dbReference>
<feature type="transmembrane region" description="Helical" evidence="6">
    <location>
        <begin position="248"/>
        <end position="266"/>
    </location>
</feature>
<comment type="subcellular location">
    <subcellularLocation>
        <location evidence="1">Membrane</location>
        <topology evidence="1">Multi-pass membrane protein</topology>
    </subcellularLocation>
</comment>
<feature type="transmembrane region" description="Helical" evidence="6">
    <location>
        <begin position="304"/>
        <end position="326"/>
    </location>
</feature>
<feature type="transmembrane region" description="Helical" evidence="6">
    <location>
        <begin position="332"/>
        <end position="355"/>
    </location>
</feature>
<evidence type="ECO:0000256" key="1">
    <source>
        <dbReference type="ARBA" id="ARBA00004141"/>
    </source>
</evidence>